<dbReference type="AlphaFoldDB" id="A0A397B182"/>
<dbReference type="SUPFAM" id="SSF52540">
    <property type="entry name" value="P-loop containing nucleoside triphosphate hydrolases"/>
    <property type="match status" value="1"/>
</dbReference>
<dbReference type="Gene3D" id="3.40.50.10810">
    <property type="entry name" value="Tandem AAA-ATPase domain"/>
    <property type="match status" value="1"/>
</dbReference>
<evidence type="ECO:0000256" key="3">
    <source>
        <dbReference type="ARBA" id="ARBA00022840"/>
    </source>
</evidence>
<feature type="region of interest" description="Disordered" evidence="4">
    <location>
        <begin position="149"/>
        <end position="199"/>
    </location>
</feature>
<keyword evidence="1" id="KW-0547">Nucleotide-binding</keyword>
<keyword evidence="3" id="KW-0067">ATP-binding</keyword>
<proteinExistence type="predicted"/>
<accession>A0A397B182</accession>
<evidence type="ECO:0000313" key="7">
    <source>
        <dbReference type="Proteomes" id="UP000265427"/>
    </source>
</evidence>
<dbReference type="GO" id="GO:0005524">
    <property type="term" value="F:ATP binding"/>
    <property type="evidence" value="ECO:0007669"/>
    <property type="project" value="UniProtKB-KW"/>
</dbReference>
<feature type="non-terminal residue" evidence="6">
    <location>
        <position position="1"/>
    </location>
</feature>
<dbReference type="InterPro" id="IPR000330">
    <property type="entry name" value="SNF2_N"/>
</dbReference>
<dbReference type="GO" id="GO:0005634">
    <property type="term" value="C:nucleus"/>
    <property type="evidence" value="ECO:0007669"/>
    <property type="project" value="TreeGrafter"/>
</dbReference>
<dbReference type="InterPro" id="IPR050628">
    <property type="entry name" value="SNF2_RAD54_helicase_TF"/>
</dbReference>
<reference evidence="6 7" key="1">
    <citation type="submission" date="2018-08" db="EMBL/GenBank/DDBJ databases">
        <title>Aphanomyces genome sequencing and annotation.</title>
        <authorList>
            <person name="Minardi D."/>
            <person name="Oidtmann B."/>
            <person name="Van Der Giezen M."/>
            <person name="Studholme D.J."/>
        </authorList>
    </citation>
    <scope>NUCLEOTIDE SEQUENCE [LARGE SCALE GENOMIC DNA]</scope>
    <source>
        <strain evidence="6 7">Kv</strain>
    </source>
</reference>
<dbReference type="GO" id="GO:0006289">
    <property type="term" value="P:nucleotide-excision repair"/>
    <property type="evidence" value="ECO:0007669"/>
    <property type="project" value="TreeGrafter"/>
</dbReference>
<comment type="caution">
    <text evidence="6">The sequence shown here is derived from an EMBL/GenBank/DDBJ whole genome shotgun (WGS) entry which is preliminary data.</text>
</comment>
<dbReference type="PANTHER" id="PTHR45626">
    <property type="entry name" value="TRANSCRIPTION TERMINATION FACTOR 2-RELATED"/>
    <property type="match status" value="1"/>
</dbReference>
<dbReference type="GO" id="GO:0008094">
    <property type="term" value="F:ATP-dependent activity, acting on DNA"/>
    <property type="evidence" value="ECO:0007669"/>
    <property type="project" value="TreeGrafter"/>
</dbReference>
<dbReference type="Pfam" id="PF00176">
    <property type="entry name" value="SNF2-rel_dom"/>
    <property type="match status" value="1"/>
</dbReference>
<dbReference type="Proteomes" id="UP000265427">
    <property type="component" value="Unassembled WGS sequence"/>
</dbReference>
<gene>
    <name evidence="6" type="ORF">DYB36_014001</name>
</gene>
<dbReference type="VEuPathDB" id="FungiDB:H257_13099"/>
<dbReference type="InterPro" id="IPR027417">
    <property type="entry name" value="P-loop_NTPase"/>
</dbReference>
<evidence type="ECO:0000256" key="2">
    <source>
        <dbReference type="ARBA" id="ARBA00022801"/>
    </source>
</evidence>
<name>A0A397B182_APHAT</name>
<dbReference type="GO" id="GO:0016787">
    <property type="term" value="F:hydrolase activity"/>
    <property type="evidence" value="ECO:0007669"/>
    <property type="project" value="UniProtKB-KW"/>
</dbReference>
<dbReference type="PANTHER" id="PTHR45626:SF12">
    <property type="entry name" value="DNA REPAIR PROTEIN RAD16"/>
    <property type="match status" value="1"/>
</dbReference>
<keyword evidence="2" id="KW-0378">Hydrolase</keyword>
<feature type="compositionally biased region" description="Basic residues" evidence="4">
    <location>
        <begin position="180"/>
        <end position="193"/>
    </location>
</feature>
<dbReference type="InterPro" id="IPR038718">
    <property type="entry name" value="SNF2-like_sf"/>
</dbReference>
<evidence type="ECO:0000313" key="6">
    <source>
        <dbReference type="EMBL" id="RHY13858.1"/>
    </source>
</evidence>
<sequence length="199" mass="21895">HIECTLLNNDVAKPLHGFEALDRDDVDRVQAYMVTNSKLGVEDERVALGDEAFIKRDILPAGTPSPHLTASLLPYQQEGLAWYKMKAQEASKYRGGILADEMGMGKTIQAIATMLENVKIKQFHGMVMGGGTLIICPVIACMQGKPTKAAARAKAKTTLSDQDSSKEEEEEEDDAPIKPPPRKTNRRAKKGRSPLHEVR</sequence>
<evidence type="ECO:0000256" key="4">
    <source>
        <dbReference type="SAM" id="MobiDB-lite"/>
    </source>
</evidence>
<dbReference type="EMBL" id="QUSZ01004525">
    <property type="protein sequence ID" value="RHY13858.1"/>
    <property type="molecule type" value="Genomic_DNA"/>
</dbReference>
<protein>
    <recommendedName>
        <fullName evidence="5">SNF2 N-terminal domain-containing protein</fullName>
    </recommendedName>
</protein>
<organism evidence="6 7">
    <name type="scientific">Aphanomyces astaci</name>
    <name type="common">Crayfish plague agent</name>
    <dbReference type="NCBI Taxonomy" id="112090"/>
    <lineage>
        <taxon>Eukaryota</taxon>
        <taxon>Sar</taxon>
        <taxon>Stramenopiles</taxon>
        <taxon>Oomycota</taxon>
        <taxon>Saprolegniomycetes</taxon>
        <taxon>Saprolegniales</taxon>
        <taxon>Verrucalvaceae</taxon>
        <taxon>Aphanomyces</taxon>
    </lineage>
</organism>
<feature type="domain" description="SNF2 N-terminal" evidence="5">
    <location>
        <begin position="75"/>
        <end position="141"/>
    </location>
</feature>
<evidence type="ECO:0000256" key="1">
    <source>
        <dbReference type="ARBA" id="ARBA00022741"/>
    </source>
</evidence>
<feature type="compositionally biased region" description="Low complexity" evidence="4">
    <location>
        <begin position="149"/>
        <end position="158"/>
    </location>
</feature>
<evidence type="ECO:0000259" key="5">
    <source>
        <dbReference type="Pfam" id="PF00176"/>
    </source>
</evidence>